<dbReference type="EMBL" id="UINC01136023">
    <property type="protein sequence ID" value="SVD20529.1"/>
    <property type="molecule type" value="Genomic_DNA"/>
</dbReference>
<reference evidence="1" key="1">
    <citation type="submission" date="2018-05" db="EMBL/GenBank/DDBJ databases">
        <authorList>
            <person name="Lanie J.A."/>
            <person name="Ng W.-L."/>
            <person name="Kazmierczak K.M."/>
            <person name="Andrzejewski T.M."/>
            <person name="Davidsen T.M."/>
            <person name="Wayne K.J."/>
            <person name="Tettelin H."/>
            <person name="Glass J.I."/>
            <person name="Rusch D."/>
            <person name="Podicherti R."/>
            <person name="Tsui H.-C.T."/>
            <person name="Winkler M.E."/>
        </authorList>
    </citation>
    <scope>NUCLEOTIDE SEQUENCE</scope>
</reference>
<name>A0A382TEI6_9ZZZZ</name>
<accession>A0A382TEI6</accession>
<dbReference type="AlphaFoldDB" id="A0A382TEI6"/>
<proteinExistence type="predicted"/>
<gene>
    <name evidence="1" type="ORF">METZ01_LOCUS373383</name>
</gene>
<evidence type="ECO:0000313" key="1">
    <source>
        <dbReference type="EMBL" id="SVD20529.1"/>
    </source>
</evidence>
<protein>
    <recommendedName>
        <fullName evidence="2">DUF3347 domain-containing protein</fullName>
    </recommendedName>
</protein>
<organism evidence="1">
    <name type="scientific">marine metagenome</name>
    <dbReference type="NCBI Taxonomy" id="408172"/>
    <lineage>
        <taxon>unclassified sequences</taxon>
        <taxon>metagenomes</taxon>
        <taxon>ecological metagenomes</taxon>
    </lineage>
</organism>
<evidence type="ECO:0008006" key="2">
    <source>
        <dbReference type="Google" id="ProtNLM"/>
    </source>
</evidence>
<sequence>MFRHTLVLVALAASLMACADKAEEGTSRIPPPPSQIVYDASNYDDVAEGPFKHYLRAADALAHDRFEEARASLKTMATSSEGELQALAQTAAAASDIAAIRVAFKPLSQAVQALPLPEGMALAYCPMAFDYAGGHWVQRDGPIMNPYFGASMLHCGVFEDEGAGA</sequence>
<dbReference type="PROSITE" id="PS51257">
    <property type="entry name" value="PROKAR_LIPOPROTEIN"/>
    <property type="match status" value="1"/>
</dbReference>